<dbReference type="AlphaFoldDB" id="A0A5C5XGR3"/>
<name>A0A5C5XGR3_9PLAN</name>
<sequence>MTVKCYFYSCPTLQAILNMLWTIFMMIGNKAVGQALPDEIRRQLLILSGCV</sequence>
<reference evidence="2 3" key="1">
    <citation type="submission" date="2019-02" db="EMBL/GenBank/DDBJ databases">
        <title>Deep-cultivation of Planctomycetes and their phenomic and genomic characterization uncovers novel biology.</title>
        <authorList>
            <person name="Wiegand S."/>
            <person name="Jogler M."/>
            <person name="Boedeker C."/>
            <person name="Pinto D."/>
            <person name="Vollmers J."/>
            <person name="Rivas-Marin E."/>
            <person name="Kohn T."/>
            <person name="Peeters S.H."/>
            <person name="Heuer A."/>
            <person name="Rast P."/>
            <person name="Oberbeckmann S."/>
            <person name="Bunk B."/>
            <person name="Jeske O."/>
            <person name="Meyerdierks A."/>
            <person name="Storesund J.E."/>
            <person name="Kallscheuer N."/>
            <person name="Luecker S."/>
            <person name="Lage O.M."/>
            <person name="Pohl T."/>
            <person name="Merkel B.J."/>
            <person name="Hornburger P."/>
            <person name="Mueller R.-W."/>
            <person name="Bruemmer F."/>
            <person name="Labrenz M."/>
            <person name="Spormann A.M."/>
            <person name="Op Den Camp H."/>
            <person name="Overmann J."/>
            <person name="Amann R."/>
            <person name="Jetten M.S.M."/>
            <person name="Mascher T."/>
            <person name="Medema M.H."/>
            <person name="Devos D.P."/>
            <person name="Kaster A.-K."/>
            <person name="Ovreas L."/>
            <person name="Rohde M."/>
            <person name="Galperin M.Y."/>
            <person name="Jogler C."/>
        </authorList>
    </citation>
    <scope>NUCLEOTIDE SEQUENCE [LARGE SCALE GENOMIC DNA]</scope>
    <source>
        <strain evidence="2 3">Pan54</strain>
    </source>
</reference>
<keyword evidence="3" id="KW-1185">Reference proteome</keyword>
<evidence type="ECO:0000313" key="3">
    <source>
        <dbReference type="Proteomes" id="UP000316095"/>
    </source>
</evidence>
<accession>A0A5C5XGR3</accession>
<proteinExistence type="predicted"/>
<dbReference type="Proteomes" id="UP000316095">
    <property type="component" value="Unassembled WGS sequence"/>
</dbReference>
<keyword evidence="1" id="KW-0812">Transmembrane</keyword>
<protein>
    <submittedName>
        <fullName evidence="2">Uncharacterized protein</fullName>
    </submittedName>
</protein>
<keyword evidence="1" id="KW-0472">Membrane</keyword>
<comment type="caution">
    <text evidence="2">The sequence shown here is derived from an EMBL/GenBank/DDBJ whole genome shotgun (WGS) entry which is preliminary data.</text>
</comment>
<dbReference type="EMBL" id="SJPG01000001">
    <property type="protein sequence ID" value="TWT61918.1"/>
    <property type="molecule type" value="Genomic_DNA"/>
</dbReference>
<evidence type="ECO:0000256" key="1">
    <source>
        <dbReference type="SAM" id="Phobius"/>
    </source>
</evidence>
<keyword evidence="1" id="KW-1133">Transmembrane helix</keyword>
<evidence type="ECO:0000313" key="2">
    <source>
        <dbReference type="EMBL" id="TWT61918.1"/>
    </source>
</evidence>
<gene>
    <name evidence="2" type="ORF">Pan54_26550</name>
</gene>
<organism evidence="2 3">
    <name type="scientific">Rubinisphaera italica</name>
    <dbReference type="NCBI Taxonomy" id="2527969"/>
    <lineage>
        <taxon>Bacteria</taxon>
        <taxon>Pseudomonadati</taxon>
        <taxon>Planctomycetota</taxon>
        <taxon>Planctomycetia</taxon>
        <taxon>Planctomycetales</taxon>
        <taxon>Planctomycetaceae</taxon>
        <taxon>Rubinisphaera</taxon>
    </lineage>
</organism>
<feature type="transmembrane region" description="Helical" evidence="1">
    <location>
        <begin position="6"/>
        <end position="27"/>
    </location>
</feature>